<reference evidence="1 2" key="1">
    <citation type="journal article" date="2019" name="Nat. Ecol. Evol.">
        <title>Megaphylogeny resolves global patterns of mushroom evolution.</title>
        <authorList>
            <person name="Varga T."/>
            <person name="Krizsan K."/>
            <person name="Foldi C."/>
            <person name="Dima B."/>
            <person name="Sanchez-Garcia M."/>
            <person name="Sanchez-Ramirez S."/>
            <person name="Szollosi G.J."/>
            <person name="Szarkandi J.G."/>
            <person name="Papp V."/>
            <person name="Albert L."/>
            <person name="Andreopoulos W."/>
            <person name="Angelini C."/>
            <person name="Antonin V."/>
            <person name="Barry K.W."/>
            <person name="Bougher N.L."/>
            <person name="Buchanan P."/>
            <person name="Buyck B."/>
            <person name="Bense V."/>
            <person name="Catcheside P."/>
            <person name="Chovatia M."/>
            <person name="Cooper J."/>
            <person name="Damon W."/>
            <person name="Desjardin D."/>
            <person name="Finy P."/>
            <person name="Geml J."/>
            <person name="Haridas S."/>
            <person name="Hughes K."/>
            <person name="Justo A."/>
            <person name="Karasinski D."/>
            <person name="Kautmanova I."/>
            <person name="Kiss B."/>
            <person name="Kocsube S."/>
            <person name="Kotiranta H."/>
            <person name="LaButti K.M."/>
            <person name="Lechner B.E."/>
            <person name="Liimatainen K."/>
            <person name="Lipzen A."/>
            <person name="Lukacs Z."/>
            <person name="Mihaltcheva S."/>
            <person name="Morgado L.N."/>
            <person name="Niskanen T."/>
            <person name="Noordeloos M.E."/>
            <person name="Ohm R.A."/>
            <person name="Ortiz-Santana B."/>
            <person name="Ovrebo C."/>
            <person name="Racz N."/>
            <person name="Riley R."/>
            <person name="Savchenko A."/>
            <person name="Shiryaev A."/>
            <person name="Soop K."/>
            <person name="Spirin V."/>
            <person name="Szebenyi C."/>
            <person name="Tomsovsky M."/>
            <person name="Tulloss R.E."/>
            <person name="Uehling J."/>
            <person name="Grigoriev I.V."/>
            <person name="Vagvolgyi C."/>
            <person name="Papp T."/>
            <person name="Martin F.M."/>
            <person name="Miettinen O."/>
            <person name="Hibbett D.S."/>
            <person name="Nagy L.G."/>
        </authorList>
    </citation>
    <scope>NUCLEOTIDE SEQUENCE [LARGE SCALE GENOMIC DNA]</scope>
    <source>
        <strain evidence="1 2">NL-1719</strain>
    </source>
</reference>
<name>A0ACD3B9R2_9AGAR</name>
<protein>
    <submittedName>
        <fullName evidence="1">Uncharacterized protein</fullName>
    </submittedName>
</protein>
<dbReference type="EMBL" id="ML208273">
    <property type="protein sequence ID" value="TFK73747.1"/>
    <property type="molecule type" value="Genomic_DNA"/>
</dbReference>
<dbReference type="Proteomes" id="UP000308600">
    <property type="component" value="Unassembled WGS sequence"/>
</dbReference>
<proteinExistence type="predicted"/>
<evidence type="ECO:0000313" key="2">
    <source>
        <dbReference type="Proteomes" id="UP000308600"/>
    </source>
</evidence>
<evidence type="ECO:0000313" key="1">
    <source>
        <dbReference type="EMBL" id="TFK73747.1"/>
    </source>
</evidence>
<sequence length="558" mass="60652">MSNSPILIVGAGCSGLVLALTLVQNGISVRIIDKETTPRIGERGSSITPRTLEVHDFLGTLPDLTVNAIPRPLMLFYGEDGTTLVKSIDTSPHIDPTSDKPHPNPVLLGQDKQEAVLRSHLTKYNCLVEYGTELRSFQRADDGVIAHLVKQSNGQETEEVAKFQYLAGTDGAHSVVRKNLDVSFLGETREKQNLVVGDIWVKEGLDGKCWHSWGEPGTKMISLRATGQTSAEKGYKFSFLSLGLALDHAKMASGRDSFLESFIDITKRTDVQFGDLVWISNYRPNIRMVDAFAKDRVFLAGDAAHCHTPAGGQGMNSSIQDAFNLGWKLALVLKGLSLPSLLESYNQERLPVIAVMLNLTTGILDKAFTSFTLSGKDDSAFLRSGDLHQLGVNYRHSPIILDSQNTQSDGKPAVAEVYHAGSGVRAGDRAPDASGFTHLKDADTNAAQRLFKILGTDHHTLLVYSDGTIDHSDILAAVRSHKDVFKTVLVLPSSITQTSETGFDFVLQDGESHLHKNYGVDANHSTVVIIRPDAYIGAIGHGVGDVQSYLDKVLVQTV</sequence>
<keyword evidence="2" id="KW-1185">Reference proteome</keyword>
<gene>
    <name evidence="1" type="ORF">BDN72DRAFT_814023</name>
</gene>
<organism evidence="1 2">
    <name type="scientific">Pluteus cervinus</name>
    <dbReference type="NCBI Taxonomy" id="181527"/>
    <lineage>
        <taxon>Eukaryota</taxon>
        <taxon>Fungi</taxon>
        <taxon>Dikarya</taxon>
        <taxon>Basidiomycota</taxon>
        <taxon>Agaricomycotina</taxon>
        <taxon>Agaricomycetes</taxon>
        <taxon>Agaricomycetidae</taxon>
        <taxon>Agaricales</taxon>
        <taxon>Pluteineae</taxon>
        <taxon>Pluteaceae</taxon>
        <taxon>Pluteus</taxon>
    </lineage>
</organism>
<accession>A0ACD3B9R2</accession>